<evidence type="ECO:0000259" key="5">
    <source>
        <dbReference type="Pfam" id="PF01755"/>
    </source>
</evidence>
<keyword evidence="7" id="KW-1185">Reference proteome</keyword>
<feature type="compositionally biased region" description="Gly residues" evidence="4">
    <location>
        <begin position="477"/>
        <end position="488"/>
    </location>
</feature>
<proteinExistence type="inferred from homology"/>
<protein>
    <recommendedName>
        <fullName evidence="5">Glycosyl transferase family 25 domain-containing protein</fullName>
    </recommendedName>
</protein>
<dbReference type="Pfam" id="PF01755">
    <property type="entry name" value="Glyco_transf_25"/>
    <property type="match status" value="1"/>
</dbReference>
<feature type="domain" description="Glycosyl transferase family 25" evidence="5">
    <location>
        <begin position="77"/>
        <end position="174"/>
    </location>
</feature>
<organism evidence="6 7">
    <name type="scientific">Glutinoglossum americanum</name>
    <dbReference type="NCBI Taxonomy" id="1670608"/>
    <lineage>
        <taxon>Eukaryota</taxon>
        <taxon>Fungi</taxon>
        <taxon>Dikarya</taxon>
        <taxon>Ascomycota</taxon>
        <taxon>Pezizomycotina</taxon>
        <taxon>Geoglossomycetes</taxon>
        <taxon>Geoglossales</taxon>
        <taxon>Geoglossaceae</taxon>
        <taxon>Glutinoglossum</taxon>
    </lineage>
</organism>
<evidence type="ECO:0000256" key="4">
    <source>
        <dbReference type="SAM" id="MobiDB-lite"/>
    </source>
</evidence>
<dbReference type="InterPro" id="IPR002654">
    <property type="entry name" value="Glyco_trans_25"/>
</dbReference>
<gene>
    <name evidence="6" type="ORF">FGG08_006296</name>
</gene>
<dbReference type="GO" id="GO:0016740">
    <property type="term" value="F:transferase activity"/>
    <property type="evidence" value="ECO:0007669"/>
    <property type="project" value="UniProtKB-KW"/>
</dbReference>
<accession>A0A9P8I7N7</accession>
<comment type="caution">
    <text evidence="6">The sequence shown here is derived from an EMBL/GenBank/DDBJ whole genome shotgun (WGS) entry which is preliminary data.</text>
</comment>
<dbReference type="PANTHER" id="PTHR10730:SF53">
    <property type="entry name" value="GLYCOSYLTRANSFERASE 25 FAMILY MEMBER"/>
    <property type="match status" value="1"/>
</dbReference>
<dbReference type="OrthoDB" id="47375at2759"/>
<dbReference type="PANTHER" id="PTHR10730">
    <property type="entry name" value="PROCOLLAGEN-LYSINE,2-OXOGLUTARATE 5-DIOXYGENASE/GLYCOSYLTRANSFERASE 25 FAMILY MEMBER"/>
    <property type="match status" value="1"/>
</dbReference>
<dbReference type="CDD" id="cd06532">
    <property type="entry name" value="Glyco_transf_25"/>
    <property type="match status" value="1"/>
</dbReference>
<dbReference type="InterPro" id="IPR050757">
    <property type="entry name" value="Collagen_mod_GT25"/>
</dbReference>
<dbReference type="AlphaFoldDB" id="A0A9P8I7N7"/>
<reference evidence="6" key="1">
    <citation type="submission" date="2021-03" db="EMBL/GenBank/DDBJ databases">
        <title>Comparative genomics and phylogenomic investigation of the class Geoglossomycetes provide insights into ecological specialization and systematics.</title>
        <authorList>
            <person name="Melie T."/>
            <person name="Pirro S."/>
            <person name="Miller A.N."/>
            <person name="Quandt A."/>
        </authorList>
    </citation>
    <scope>NUCLEOTIDE SEQUENCE</scope>
    <source>
        <strain evidence="6">GBOQ0MN5Z8</strain>
    </source>
</reference>
<evidence type="ECO:0000256" key="1">
    <source>
        <dbReference type="ARBA" id="ARBA00006721"/>
    </source>
</evidence>
<comment type="similarity">
    <text evidence="1">Belongs to the glycosyltransferase 25 family.</text>
</comment>
<evidence type="ECO:0000313" key="7">
    <source>
        <dbReference type="Proteomes" id="UP000698800"/>
    </source>
</evidence>
<feature type="region of interest" description="Disordered" evidence="4">
    <location>
        <begin position="453"/>
        <end position="499"/>
    </location>
</feature>
<evidence type="ECO:0000313" key="6">
    <source>
        <dbReference type="EMBL" id="KAH0536865.1"/>
    </source>
</evidence>
<dbReference type="EMBL" id="JAGHQL010000176">
    <property type="protein sequence ID" value="KAH0536865.1"/>
    <property type="molecule type" value="Genomic_DNA"/>
</dbReference>
<keyword evidence="3" id="KW-0808">Transferase</keyword>
<keyword evidence="2" id="KW-0328">Glycosyltransferase</keyword>
<evidence type="ECO:0000256" key="2">
    <source>
        <dbReference type="ARBA" id="ARBA00022676"/>
    </source>
</evidence>
<sequence>MLRALITIPRLAGLVCAVALFHIVWLYRRPVSDWGRSGKVFQGIVSGGGGQVGSEKEDFSGTKEAIAAGNETLGFGEVLVISLDYRTDRQDALALLSSLSSLNLTIFHGVTGEETAHSPAIPPDTKLRPSELGCWRSHVNAWKHIIESGVETALITEDDADWHVNIKAQMSLLSQELLRWGSPLGAKSGGWGMDGNNLTAAAPGRKEGRGLLKEKKGTGSAAPYGLDWDIFWIGQCLQANDPEGLPRPGFSYRDTAGAPKPISELHNSFGEELRLHGVDPDAELEKETRIVAEASGPACTTGYAVTRTGAHKLLYTLGYLGPTDPVDMQLLNLCSQRELRSLWVVPPLISEWRLGWSYDSDTRGGGLEADDRRGRPGKGQSGIGKGSARRKMERLWAVGGRAKEILGEIEREKEEDGGLWTTKISTRYFLGCRGSRHELEVVPALVVKDRAGQDGLTTDCNGDGVGGNGGDKENVGSGRGKGGDGSEGGYPTQEPLASRPQIADLTTEGDSIEDILQARIAGLGTLRAVEREAMEEATKTAFRACATLRRAVVEQPHQVIVSHHTVNGMTRIYWISPKDRYRTRRV</sequence>
<name>A0A9P8I7N7_9PEZI</name>
<dbReference type="Proteomes" id="UP000698800">
    <property type="component" value="Unassembled WGS sequence"/>
</dbReference>
<evidence type="ECO:0000256" key="3">
    <source>
        <dbReference type="ARBA" id="ARBA00022679"/>
    </source>
</evidence>
<feature type="region of interest" description="Disordered" evidence="4">
    <location>
        <begin position="364"/>
        <end position="388"/>
    </location>
</feature>